<keyword evidence="1" id="KW-0812">Transmembrane</keyword>
<keyword evidence="3" id="KW-1185">Reference proteome</keyword>
<proteinExistence type="predicted"/>
<organism evidence="2 3">
    <name type="scientific">Curtobacterium luteum</name>
    <dbReference type="NCBI Taxonomy" id="33881"/>
    <lineage>
        <taxon>Bacteria</taxon>
        <taxon>Bacillati</taxon>
        <taxon>Actinomycetota</taxon>
        <taxon>Actinomycetes</taxon>
        <taxon>Micrococcales</taxon>
        <taxon>Microbacteriaceae</taxon>
        <taxon>Curtobacterium</taxon>
    </lineage>
</organism>
<protein>
    <submittedName>
        <fullName evidence="2">Uncharacterized protein</fullName>
    </submittedName>
</protein>
<dbReference type="RefSeq" id="WP_175327301.1">
    <property type="nucleotide sequence ID" value="NZ_BMOI01000021.1"/>
</dbReference>
<name>A0ABS2RUP8_9MICO</name>
<accession>A0ABS2RUP8</accession>
<comment type="caution">
    <text evidence="2">The sequence shown here is derived from an EMBL/GenBank/DDBJ whole genome shotgun (WGS) entry which is preliminary data.</text>
</comment>
<feature type="transmembrane region" description="Helical" evidence="1">
    <location>
        <begin position="106"/>
        <end position="128"/>
    </location>
</feature>
<keyword evidence="1" id="KW-0472">Membrane</keyword>
<evidence type="ECO:0000313" key="3">
    <source>
        <dbReference type="Proteomes" id="UP000746584"/>
    </source>
</evidence>
<dbReference type="EMBL" id="JAFBCG010000001">
    <property type="protein sequence ID" value="MBM7802742.1"/>
    <property type="molecule type" value="Genomic_DNA"/>
</dbReference>
<sequence>MRATNGRRYVERGTGAADLLRALDSLAAQDADGSRFVLPESDVKLRSELSRVVRESAAVYTQQYPTPAGFEGARMLLPAYAVLAAVGAVLSFIAALAAAGSDRVGLLGAGTIYAFAALTCAAIAASLWERMERRNRARELSATPGRERYFESIHSIIQTIRQRSARKHTNF</sequence>
<gene>
    <name evidence="2" type="ORF">JOE58_001993</name>
</gene>
<dbReference type="Proteomes" id="UP000746584">
    <property type="component" value="Unassembled WGS sequence"/>
</dbReference>
<keyword evidence="1" id="KW-1133">Transmembrane helix</keyword>
<feature type="transmembrane region" description="Helical" evidence="1">
    <location>
        <begin position="79"/>
        <end position="100"/>
    </location>
</feature>
<reference evidence="2 3" key="1">
    <citation type="submission" date="2021-01" db="EMBL/GenBank/DDBJ databases">
        <title>Sequencing the genomes of 1000 actinobacteria strains.</title>
        <authorList>
            <person name="Klenk H.-P."/>
        </authorList>
    </citation>
    <scope>NUCLEOTIDE SEQUENCE [LARGE SCALE GENOMIC DNA]</scope>
    <source>
        <strain evidence="2 3">DSM 20542</strain>
    </source>
</reference>
<evidence type="ECO:0000256" key="1">
    <source>
        <dbReference type="SAM" id="Phobius"/>
    </source>
</evidence>
<evidence type="ECO:0000313" key="2">
    <source>
        <dbReference type="EMBL" id="MBM7802742.1"/>
    </source>
</evidence>